<dbReference type="InterPro" id="IPR013014">
    <property type="entry name" value="PTS_EIIC_2"/>
</dbReference>
<feature type="domain" description="PTS EIIC type-2" evidence="14">
    <location>
        <begin position="7"/>
        <end position="333"/>
    </location>
</feature>
<keyword evidence="7" id="KW-0808">Transferase</keyword>
<feature type="transmembrane region" description="Helical" evidence="13">
    <location>
        <begin position="305"/>
        <end position="328"/>
    </location>
</feature>
<feature type="transmembrane region" description="Helical" evidence="13">
    <location>
        <begin position="164"/>
        <end position="188"/>
    </location>
</feature>
<keyword evidence="8" id="KW-0598">Phosphotransferase system</keyword>
<feature type="transmembrane region" description="Helical" evidence="13">
    <location>
        <begin position="128"/>
        <end position="152"/>
    </location>
</feature>
<dbReference type="Pfam" id="PF02302">
    <property type="entry name" value="PTS_IIB"/>
    <property type="match status" value="1"/>
</dbReference>
<comment type="subcellular location">
    <subcellularLocation>
        <location evidence="2">Cell membrane</location>
        <topology evidence="2">Multi-pass membrane protein</topology>
    </subcellularLocation>
</comment>
<name>A0ABT2RNP7_9FIRM</name>
<dbReference type="SUPFAM" id="SSF52794">
    <property type="entry name" value="PTS system IIB component-like"/>
    <property type="match status" value="1"/>
</dbReference>
<organism evidence="15 16">
    <name type="scientific">Dorea acetigenes</name>
    <dbReference type="NCBI Taxonomy" id="2981787"/>
    <lineage>
        <taxon>Bacteria</taxon>
        <taxon>Bacillati</taxon>
        <taxon>Bacillota</taxon>
        <taxon>Clostridia</taxon>
        <taxon>Lachnospirales</taxon>
        <taxon>Lachnospiraceae</taxon>
        <taxon>Dorea</taxon>
    </lineage>
</organism>
<keyword evidence="6" id="KW-0762">Sugar transport</keyword>
<keyword evidence="12 13" id="KW-0472">Membrane</keyword>
<comment type="caution">
    <text evidence="15">The sequence shown here is derived from an EMBL/GenBank/DDBJ whole genome shotgun (WGS) entry which is preliminary data.</text>
</comment>
<evidence type="ECO:0000256" key="4">
    <source>
        <dbReference type="ARBA" id="ARBA00022475"/>
    </source>
</evidence>
<proteinExistence type="predicted"/>
<comment type="function">
    <text evidence="1">The phosphoenolpyruvate-dependent sugar phosphotransferase system (sugar PTS), a major carbohydrate active transport system, catalyzes the phosphorylation of incoming sugar substrates concomitantly with their translocation across the cell membrane. The enzyme II CmtAB PTS system is involved in D-mannitol transport.</text>
</comment>
<evidence type="ECO:0000256" key="3">
    <source>
        <dbReference type="ARBA" id="ARBA00022448"/>
    </source>
</evidence>
<dbReference type="InterPro" id="IPR003501">
    <property type="entry name" value="PTS_EIIB_2/3"/>
</dbReference>
<evidence type="ECO:0000256" key="13">
    <source>
        <dbReference type="SAM" id="Phobius"/>
    </source>
</evidence>
<keyword evidence="5" id="KW-0597">Phosphoprotein</keyword>
<feature type="transmembrane region" description="Helical" evidence="13">
    <location>
        <begin position="208"/>
        <end position="229"/>
    </location>
</feature>
<dbReference type="RefSeq" id="WP_158370435.1">
    <property type="nucleotide sequence ID" value="NZ_JAOQJU010000012.1"/>
</dbReference>
<accession>A0ABT2RNP7</accession>
<keyword evidence="3" id="KW-0813">Transport</keyword>
<keyword evidence="11 13" id="KW-1133">Transmembrane helix</keyword>
<keyword evidence="16" id="KW-1185">Reference proteome</keyword>
<evidence type="ECO:0000256" key="7">
    <source>
        <dbReference type="ARBA" id="ARBA00022679"/>
    </source>
</evidence>
<evidence type="ECO:0000256" key="12">
    <source>
        <dbReference type="ARBA" id="ARBA00023136"/>
    </source>
</evidence>
<evidence type="ECO:0000256" key="5">
    <source>
        <dbReference type="ARBA" id="ARBA00022553"/>
    </source>
</evidence>
<dbReference type="Gene3D" id="3.40.50.2300">
    <property type="match status" value="1"/>
</dbReference>
<dbReference type="InterPro" id="IPR050893">
    <property type="entry name" value="Sugar_PTS"/>
</dbReference>
<evidence type="ECO:0000256" key="2">
    <source>
        <dbReference type="ARBA" id="ARBA00004651"/>
    </source>
</evidence>
<evidence type="ECO:0000256" key="10">
    <source>
        <dbReference type="ARBA" id="ARBA00022777"/>
    </source>
</evidence>
<feature type="transmembrane region" description="Helical" evidence="13">
    <location>
        <begin position="73"/>
        <end position="98"/>
    </location>
</feature>
<evidence type="ECO:0000256" key="1">
    <source>
        <dbReference type="ARBA" id="ARBA00002434"/>
    </source>
</evidence>
<feature type="transmembrane region" description="Helical" evidence="13">
    <location>
        <begin position="12"/>
        <end position="32"/>
    </location>
</feature>
<keyword evidence="9 13" id="KW-0812">Transmembrane</keyword>
<dbReference type="EMBL" id="JAOQJU010000012">
    <property type="protein sequence ID" value="MCU6686971.1"/>
    <property type="molecule type" value="Genomic_DNA"/>
</dbReference>
<evidence type="ECO:0000256" key="6">
    <source>
        <dbReference type="ARBA" id="ARBA00022597"/>
    </source>
</evidence>
<evidence type="ECO:0000256" key="11">
    <source>
        <dbReference type="ARBA" id="ARBA00022989"/>
    </source>
</evidence>
<feature type="transmembrane region" description="Helical" evidence="13">
    <location>
        <begin position="44"/>
        <end position="61"/>
    </location>
</feature>
<dbReference type="PANTHER" id="PTHR30181:SF3">
    <property type="entry name" value="MULTIPHOSPHORYL TRANSFER PROTEIN"/>
    <property type="match status" value="1"/>
</dbReference>
<keyword evidence="4" id="KW-1003">Cell membrane</keyword>
<dbReference type="Proteomes" id="UP001652431">
    <property type="component" value="Unassembled WGS sequence"/>
</dbReference>
<gene>
    <name evidence="15" type="ORF">OCV99_10495</name>
</gene>
<reference evidence="15 16" key="1">
    <citation type="journal article" date="2021" name="ISME Commun">
        <title>Automated analysis of genomic sequences facilitates high-throughput and comprehensive description of bacteria.</title>
        <authorList>
            <person name="Hitch T.C.A."/>
        </authorList>
    </citation>
    <scope>NUCLEOTIDE SEQUENCE [LARGE SCALE GENOMIC DNA]</scope>
    <source>
        <strain evidence="15 16">Sanger_03</strain>
    </source>
</reference>
<evidence type="ECO:0000256" key="8">
    <source>
        <dbReference type="ARBA" id="ARBA00022683"/>
    </source>
</evidence>
<protein>
    <submittedName>
        <fullName evidence="15">PTS mannitol transporter subunit IICB</fullName>
    </submittedName>
</protein>
<feature type="transmembrane region" description="Helical" evidence="13">
    <location>
        <begin position="263"/>
        <end position="285"/>
    </location>
</feature>
<dbReference type="PROSITE" id="PS51104">
    <property type="entry name" value="PTS_EIIC_TYPE_2"/>
    <property type="match status" value="1"/>
</dbReference>
<sequence length="455" mass="49651">MEKLNKLGKFYTRIIMKHIGIFIFIGILFVVFHDQGWFPNENMYAISQLVYEVVLPALLAFEGGRKVGETGGGILAVLATAGLLTAESSVGILGAMVLGPAAGFLWRKEEPLIEKYAGAGFQMLGKNLAMGITGSVLAVFSYYLVSPVLAMATGLAGRMMNLLITYRAIGLLSVIIEPLKVFFMNNVVNLAILVPLGMEQLQETGSSVLFLLETNPGPGLGMLAALFVVKKERRNEYLSAIAAELAGGIHEVYFPFVWSDLRLLAPLILGGMAGNFTFVLLDAGLKGMVSPGSIFIILLMAGRGMVIPVLAGIFVSVAVSFGGSLLILRLKERKKTEQEDREEKGKKEEKEMEGKEEKRIGHIGFVCDGGVGSSAMGAAIFRRMLAARGMEDVCVKAYASDLIPEEIDLIVCQRDYFVMLPKKFQEREVYTVENLVSAGGYEELIEQLQRRNEGR</sequence>
<dbReference type="PANTHER" id="PTHR30181">
    <property type="entry name" value="MANNITOL PERMEASE IIC COMPONENT"/>
    <property type="match status" value="1"/>
</dbReference>
<evidence type="ECO:0000259" key="14">
    <source>
        <dbReference type="PROSITE" id="PS51104"/>
    </source>
</evidence>
<evidence type="ECO:0000313" key="15">
    <source>
        <dbReference type="EMBL" id="MCU6686971.1"/>
    </source>
</evidence>
<evidence type="ECO:0000256" key="9">
    <source>
        <dbReference type="ARBA" id="ARBA00022692"/>
    </source>
</evidence>
<keyword evidence="10" id="KW-0418">Kinase</keyword>
<evidence type="ECO:0000313" key="16">
    <source>
        <dbReference type="Proteomes" id="UP001652431"/>
    </source>
</evidence>
<dbReference type="InterPro" id="IPR036095">
    <property type="entry name" value="PTS_EIIB-like_sf"/>
</dbReference>